<evidence type="ECO:0000313" key="2">
    <source>
        <dbReference type="Proteomes" id="UP000053732"/>
    </source>
</evidence>
<sequence>MYRDVEDETKTMSRATAPLVRQIVTGKTRTRLDTNFGPLQGEWLEAVDVEEYLEERGSICAMPPQMTQHLQTTLCINHYLSQTMSRAYICPLCQGL</sequence>
<reference evidence="1 2" key="1">
    <citation type="journal article" date="2014" name="Nat. Commun.">
        <title>Multiple recent horizontal transfers of a large genomic region in cheese making fungi.</title>
        <authorList>
            <person name="Cheeseman K."/>
            <person name="Ropars J."/>
            <person name="Renault P."/>
            <person name="Dupont J."/>
            <person name="Gouzy J."/>
            <person name="Branca A."/>
            <person name="Abraham A.L."/>
            <person name="Ceppi M."/>
            <person name="Conseiller E."/>
            <person name="Debuchy R."/>
            <person name="Malagnac F."/>
            <person name="Goarin A."/>
            <person name="Silar P."/>
            <person name="Lacoste S."/>
            <person name="Sallet E."/>
            <person name="Bensimon A."/>
            <person name="Giraud T."/>
            <person name="Brygoo Y."/>
        </authorList>
    </citation>
    <scope>NUCLEOTIDE SEQUENCE [LARGE SCALE GENOMIC DNA]</scope>
    <source>
        <strain evidence="2">FM 013</strain>
    </source>
</reference>
<dbReference type="EMBL" id="HG793135">
    <property type="protein sequence ID" value="CRL19025.1"/>
    <property type="molecule type" value="Genomic_DNA"/>
</dbReference>
<dbReference type="Proteomes" id="UP000053732">
    <property type="component" value="Unassembled WGS sequence"/>
</dbReference>
<gene>
    <name evidence="1" type="ORF">PCAMFM013_S002g000895</name>
</gene>
<dbReference type="AlphaFoldDB" id="A0A0G4NY82"/>
<keyword evidence="2" id="KW-1185">Reference proteome</keyword>
<organism evidence="1 2">
    <name type="scientific">Penicillium camemberti (strain FM 013)</name>
    <dbReference type="NCBI Taxonomy" id="1429867"/>
    <lineage>
        <taxon>Eukaryota</taxon>
        <taxon>Fungi</taxon>
        <taxon>Dikarya</taxon>
        <taxon>Ascomycota</taxon>
        <taxon>Pezizomycotina</taxon>
        <taxon>Eurotiomycetes</taxon>
        <taxon>Eurotiomycetidae</taxon>
        <taxon>Eurotiales</taxon>
        <taxon>Aspergillaceae</taxon>
        <taxon>Penicillium</taxon>
    </lineage>
</organism>
<name>A0A0G4NY82_PENC3</name>
<protein>
    <submittedName>
        <fullName evidence="1">Str. FM013</fullName>
    </submittedName>
</protein>
<accession>A0A0G4NY82</accession>
<evidence type="ECO:0000313" key="1">
    <source>
        <dbReference type="EMBL" id="CRL19025.1"/>
    </source>
</evidence>
<proteinExistence type="predicted"/>